<name>A0A0P9D932_9ARCH</name>
<sequence>MIKLRRLFLLVFILDLAAFLFISSLPIHNSALYNSFASEDRSITSQAFIPMWLSIFPHNLLIATIEFIPIIGIFFFATSIYSTALVVAVEGVHDHTSGLVIAISLMMLPHFWLELPAYSVALSSGIYLLYYLIKGYPLKSYIKILYMYIFVVIELAIAGLIETSEIVLLRTKNPYSSFYMWIPGVFLIAFLIYLYRHFDKDEYKSKHKELIDDIFNNS</sequence>
<evidence type="ECO:0008006" key="4">
    <source>
        <dbReference type="Google" id="ProtNLM"/>
    </source>
</evidence>
<feature type="transmembrane region" description="Helical" evidence="1">
    <location>
        <begin position="70"/>
        <end position="89"/>
    </location>
</feature>
<feature type="transmembrane region" description="Helical" evidence="1">
    <location>
        <begin position="145"/>
        <end position="166"/>
    </location>
</feature>
<evidence type="ECO:0000256" key="1">
    <source>
        <dbReference type="SAM" id="Phobius"/>
    </source>
</evidence>
<evidence type="ECO:0000313" key="3">
    <source>
        <dbReference type="Proteomes" id="UP000050515"/>
    </source>
</evidence>
<proteinExistence type="predicted"/>
<feature type="transmembrane region" description="Helical" evidence="1">
    <location>
        <begin position="178"/>
        <end position="195"/>
    </location>
</feature>
<accession>A0A0P9D932</accession>
<feature type="transmembrane region" description="Helical" evidence="1">
    <location>
        <begin position="7"/>
        <end position="27"/>
    </location>
</feature>
<keyword evidence="1" id="KW-0812">Transmembrane</keyword>
<dbReference type="PATRIC" id="fig|507754.4.peg.909"/>
<gene>
    <name evidence="2" type="ORF">SE19_07605</name>
</gene>
<protein>
    <recommendedName>
        <fullName evidence="4">Stage II sporulation protein M</fullName>
    </recommendedName>
</protein>
<feature type="transmembrane region" description="Helical" evidence="1">
    <location>
        <begin position="115"/>
        <end position="133"/>
    </location>
</feature>
<dbReference type="AlphaFoldDB" id="A0A0P9D932"/>
<reference evidence="2 3" key="1">
    <citation type="submission" date="2015-09" db="EMBL/GenBank/DDBJ databases">
        <title>Draft genome sequence of Acidiplasma aeolicum DSM 18409.</title>
        <authorList>
            <person name="Hemp J."/>
        </authorList>
    </citation>
    <scope>NUCLEOTIDE SEQUENCE [LARGE SCALE GENOMIC DNA]</scope>
    <source>
        <strain evidence="2 3">V</strain>
    </source>
</reference>
<dbReference type="Proteomes" id="UP000050515">
    <property type="component" value="Unassembled WGS sequence"/>
</dbReference>
<keyword evidence="1" id="KW-1133">Transmembrane helix</keyword>
<keyword evidence="1" id="KW-0472">Membrane</keyword>
<organism evidence="2 3">
    <name type="scientific">Acidiplasma aeolicum</name>
    <dbReference type="NCBI Taxonomy" id="507754"/>
    <lineage>
        <taxon>Archaea</taxon>
        <taxon>Methanobacteriati</taxon>
        <taxon>Thermoplasmatota</taxon>
        <taxon>Thermoplasmata</taxon>
        <taxon>Thermoplasmatales</taxon>
        <taxon>Ferroplasmaceae</taxon>
        <taxon>Acidiplasma</taxon>
    </lineage>
</organism>
<comment type="caution">
    <text evidence="2">The sequence shown here is derived from an EMBL/GenBank/DDBJ whole genome shotgun (WGS) entry which is preliminary data.</text>
</comment>
<feature type="transmembrane region" description="Helical" evidence="1">
    <location>
        <begin position="47"/>
        <end position="63"/>
    </location>
</feature>
<evidence type="ECO:0000313" key="2">
    <source>
        <dbReference type="EMBL" id="KPV45963.1"/>
    </source>
</evidence>
<dbReference type="EMBL" id="LJCQ01000339">
    <property type="protein sequence ID" value="KPV45963.1"/>
    <property type="molecule type" value="Genomic_DNA"/>
</dbReference>